<sequence length="232" mass="26453">MGVPDPSNSVQATLTEAQRRAPSHPVKKLNLQATNVDILPRKNESGTALQKHVEFFDRDGDGVIYPNETFQAMSALGFNWFICGMTALAFHILHLSYFTQDSWIPNPKLPVYIKNISAAKHGSDTNTYNADGEFVKQNYDRIFEKFDLNKKGGLYFSEIVTMWRANRGVLDPVGLIFQVFLWTYLWAIAADEQGVLHKESVWKQYDGTLFYEVEASRKAGNVLPWYRGGHLW</sequence>
<keyword evidence="3" id="KW-0472">Membrane</keyword>
<feature type="region of interest" description="Disordered" evidence="2">
    <location>
        <begin position="1"/>
        <end position="24"/>
    </location>
</feature>
<keyword evidence="3" id="KW-1133">Transmembrane helix</keyword>
<comment type="similarity">
    <text evidence="1">Belongs to the caleosin family.</text>
</comment>
<dbReference type="Proteomes" id="UP001212841">
    <property type="component" value="Unassembled WGS sequence"/>
</dbReference>
<dbReference type="InterPro" id="IPR011992">
    <property type="entry name" value="EF-hand-dom_pair"/>
</dbReference>
<feature type="compositionally biased region" description="Polar residues" evidence="2">
    <location>
        <begin position="1"/>
        <end position="16"/>
    </location>
</feature>
<evidence type="ECO:0000259" key="4">
    <source>
        <dbReference type="PROSITE" id="PS50222"/>
    </source>
</evidence>
<evidence type="ECO:0000256" key="1">
    <source>
        <dbReference type="ARBA" id="ARBA00006765"/>
    </source>
</evidence>
<dbReference type="GO" id="GO:0005509">
    <property type="term" value="F:calcium ion binding"/>
    <property type="evidence" value="ECO:0007669"/>
    <property type="project" value="InterPro"/>
</dbReference>
<dbReference type="EMBL" id="JADGJD010001224">
    <property type="protein sequence ID" value="KAJ3045607.1"/>
    <property type="molecule type" value="Genomic_DNA"/>
</dbReference>
<dbReference type="PANTHER" id="PTHR31495:SF0">
    <property type="entry name" value="BINDING PROTEIN CALEOSIN, PUTATIVE (AFU_ORTHOLOGUE AFUA_5G13750)-RELATED"/>
    <property type="match status" value="1"/>
</dbReference>
<dbReference type="Pfam" id="PF05042">
    <property type="entry name" value="Caleosin"/>
    <property type="match status" value="1"/>
</dbReference>
<dbReference type="PROSITE" id="PS50222">
    <property type="entry name" value="EF_HAND_2"/>
    <property type="match status" value="1"/>
</dbReference>
<comment type="caution">
    <text evidence="5">The sequence shown here is derived from an EMBL/GenBank/DDBJ whole genome shotgun (WGS) entry which is preliminary data.</text>
</comment>
<feature type="domain" description="EF-hand" evidence="4">
    <location>
        <begin position="44"/>
        <end position="79"/>
    </location>
</feature>
<dbReference type="InterPro" id="IPR002048">
    <property type="entry name" value="EF_hand_dom"/>
</dbReference>
<dbReference type="SUPFAM" id="SSF47473">
    <property type="entry name" value="EF-hand"/>
    <property type="match status" value="1"/>
</dbReference>
<reference evidence="5" key="1">
    <citation type="submission" date="2020-05" db="EMBL/GenBank/DDBJ databases">
        <title>Phylogenomic resolution of chytrid fungi.</title>
        <authorList>
            <person name="Stajich J.E."/>
            <person name="Amses K."/>
            <person name="Simmons R."/>
            <person name="Seto K."/>
            <person name="Myers J."/>
            <person name="Bonds A."/>
            <person name="Quandt C.A."/>
            <person name="Barry K."/>
            <person name="Liu P."/>
            <person name="Grigoriev I."/>
            <person name="Longcore J.E."/>
            <person name="James T.Y."/>
        </authorList>
    </citation>
    <scope>NUCLEOTIDE SEQUENCE</scope>
    <source>
        <strain evidence="5">JEL0318</strain>
    </source>
</reference>
<dbReference type="InterPro" id="IPR007736">
    <property type="entry name" value="Caleosin-related"/>
</dbReference>
<dbReference type="Gene3D" id="1.10.238.10">
    <property type="entry name" value="EF-hand"/>
    <property type="match status" value="1"/>
</dbReference>
<name>A0AAD5S4P5_9FUNG</name>
<dbReference type="GO" id="GO:0004497">
    <property type="term" value="F:monooxygenase activity"/>
    <property type="evidence" value="ECO:0007669"/>
    <property type="project" value="TreeGrafter"/>
</dbReference>
<dbReference type="PANTHER" id="PTHR31495">
    <property type="entry name" value="PEROXYGENASE 3-RELATED"/>
    <property type="match status" value="1"/>
</dbReference>
<proteinExistence type="inferred from homology"/>
<feature type="transmembrane region" description="Helical" evidence="3">
    <location>
        <begin position="78"/>
        <end position="98"/>
    </location>
</feature>
<evidence type="ECO:0000256" key="3">
    <source>
        <dbReference type="SAM" id="Phobius"/>
    </source>
</evidence>
<gene>
    <name evidence="5" type="ORF">HK097_001174</name>
</gene>
<evidence type="ECO:0000313" key="5">
    <source>
        <dbReference type="EMBL" id="KAJ3045607.1"/>
    </source>
</evidence>
<evidence type="ECO:0000256" key="2">
    <source>
        <dbReference type="SAM" id="MobiDB-lite"/>
    </source>
</evidence>
<keyword evidence="6" id="KW-1185">Reference proteome</keyword>
<accession>A0AAD5S4P5</accession>
<dbReference type="AlphaFoldDB" id="A0AAD5S4P5"/>
<evidence type="ECO:0000313" key="6">
    <source>
        <dbReference type="Proteomes" id="UP001212841"/>
    </source>
</evidence>
<keyword evidence="3" id="KW-0812">Transmembrane</keyword>
<organism evidence="5 6">
    <name type="scientific">Rhizophlyctis rosea</name>
    <dbReference type="NCBI Taxonomy" id="64517"/>
    <lineage>
        <taxon>Eukaryota</taxon>
        <taxon>Fungi</taxon>
        <taxon>Fungi incertae sedis</taxon>
        <taxon>Chytridiomycota</taxon>
        <taxon>Chytridiomycota incertae sedis</taxon>
        <taxon>Chytridiomycetes</taxon>
        <taxon>Rhizophlyctidales</taxon>
        <taxon>Rhizophlyctidaceae</taxon>
        <taxon>Rhizophlyctis</taxon>
    </lineage>
</organism>
<protein>
    <recommendedName>
        <fullName evidence="4">EF-hand domain-containing protein</fullName>
    </recommendedName>
</protein>